<evidence type="ECO:0000313" key="7">
    <source>
        <dbReference type="Proteomes" id="UP001642464"/>
    </source>
</evidence>
<dbReference type="PROSITE" id="PS00879">
    <property type="entry name" value="ODR_DC_2_2"/>
    <property type="match status" value="1"/>
</dbReference>
<keyword evidence="4" id="KW-0456">Lyase</keyword>
<dbReference type="CDD" id="cd06828">
    <property type="entry name" value="PLPDE_III_DapDC"/>
    <property type="match status" value="1"/>
</dbReference>
<dbReference type="SUPFAM" id="SSF51419">
    <property type="entry name" value="PLP-binding barrel"/>
    <property type="match status" value="1"/>
</dbReference>
<evidence type="ECO:0000256" key="1">
    <source>
        <dbReference type="ARBA" id="ARBA00001933"/>
    </source>
</evidence>
<dbReference type="Gene3D" id="3.20.20.10">
    <property type="entry name" value="Alanine racemase"/>
    <property type="match status" value="1"/>
</dbReference>
<dbReference type="Proteomes" id="UP001642464">
    <property type="component" value="Unassembled WGS sequence"/>
</dbReference>
<dbReference type="EMBL" id="CAXAMM010039029">
    <property type="protein sequence ID" value="CAK9083161.1"/>
    <property type="molecule type" value="Genomic_DNA"/>
</dbReference>
<dbReference type="InterPro" id="IPR022657">
    <property type="entry name" value="De-COase2_CS"/>
</dbReference>
<dbReference type="PANTHER" id="PTHR43727:SF2">
    <property type="entry name" value="GROUP IV DECARBOXYLASE"/>
    <property type="match status" value="1"/>
</dbReference>
<dbReference type="InterPro" id="IPR009006">
    <property type="entry name" value="Ala_racemase/Decarboxylase_C"/>
</dbReference>
<keyword evidence="2" id="KW-0210">Decarboxylase</keyword>
<dbReference type="InterPro" id="IPR000183">
    <property type="entry name" value="Orn/DAP/Arg_de-COase"/>
</dbReference>
<keyword evidence="3" id="KW-0663">Pyridoxal phosphate</keyword>
<dbReference type="PRINTS" id="PR01179">
    <property type="entry name" value="ODADCRBXLASE"/>
</dbReference>
<evidence type="ECO:0000259" key="5">
    <source>
        <dbReference type="Pfam" id="PF02784"/>
    </source>
</evidence>
<evidence type="ECO:0000313" key="6">
    <source>
        <dbReference type="EMBL" id="CAK9083161.1"/>
    </source>
</evidence>
<evidence type="ECO:0000256" key="2">
    <source>
        <dbReference type="ARBA" id="ARBA00022793"/>
    </source>
</evidence>
<sequence length="496" mass="55192">MPKISDFPYSDAQVLDLAKQFPTPFHLYHEETIRKTVRGLNEAFSWCPGYKNHFAVKATPNPHIMQVLKEEGCGADCSSMAELVLSERMGLKGEDIMFTSNNTPLKEYQKAKELGAIVNLDDISHIDFLHGDGLPELVSFRYNPGPSRTGNVLIGDPKEAKFGTTSEQLLEGYRRCKELGVKRFGLHAMVVSNCLKVEELLETARMLFNLVLIMKDQLGITIELVNLGGGFGIPYRPDEKVIDVQAVGSGIHQIYKDMIQAKGLQVRIVTECGRYITGPAGLLISRVTHRKKIYKNYVGLDACMANLMRPGMYNAYHHITIVPNGEQVPGLPDRNQEMPDNSKDLISKTGIYDVVGGLWERKVSGSKVHQIHRVLSQRRVNGEILKDSLSPRGLCENNDKFAVDRALNADPRPGDVAVIHDSGAHGHSMGFNYNGKPRSAEYLYRCDGSVLRIRRAETLEDIFSTVDFAAAQTLNSVQNGQSLSHTRAVIWPEDEG</sequence>
<evidence type="ECO:0000256" key="3">
    <source>
        <dbReference type="ARBA" id="ARBA00022898"/>
    </source>
</evidence>
<evidence type="ECO:0000256" key="4">
    <source>
        <dbReference type="ARBA" id="ARBA00023239"/>
    </source>
</evidence>
<organism evidence="6 7">
    <name type="scientific">Durusdinium trenchii</name>
    <dbReference type="NCBI Taxonomy" id="1381693"/>
    <lineage>
        <taxon>Eukaryota</taxon>
        <taxon>Sar</taxon>
        <taxon>Alveolata</taxon>
        <taxon>Dinophyceae</taxon>
        <taxon>Suessiales</taxon>
        <taxon>Symbiodiniaceae</taxon>
        <taxon>Durusdinium</taxon>
    </lineage>
</organism>
<accession>A0ABP0Q530</accession>
<dbReference type="Gene3D" id="2.40.37.10">
    <property type="entry name" value="Lyase, Ornithine Decarboxylase, Chain A, domain 1"/>
    <property type="match status" value="2"/>
</dbReference>
<proteinExistence type="predicted"/>
<dbReference type="SUPFAM" id="SSF50621">
    <property type="entry name" value="Alanine racemase C-terminal domain-like"/>
    <property type="match status" value="2"/>
</dbReference>
<keyword evidence="7" id="KW-1185">Reference proteome</keyword>
<name>A0ABP0Q530_9DINO</name>
<gene>
    <name evidence="6" type="ORF">SCF082_LOCUS39496</name>
</gene>
<dbReference type="InterPro" id="IPR022644">
    <property type="entry name" value="De-COase2_N"/>
</dbReference>
<dbReference type="Pfam" id="PF02784">
    <property type="entry name" value="Orn_Arg_deC_N"/>
    <property type="match status" value="1"/>
</dbReference>
<dbReference type="PANTHER" id="PTHR43727">
    <property type="entry name" value="DIAMINOPIMELATE DECARBOXYLASE"/>
    <property type="match status" value="1"/>
</dbReference>
<comment type="cofactor">
    <cofactor evidence="1">
        <name>pyridoxal 5'-phosphate</name>
        <dbReference type="ChEBI" id="CHEBI:597326"/>
    </cofactor>
</comment>
<reference evidence="6 7" key="1">
    <citation type="submission" date="2024-02" db="EMBL/GenBank/DDBJ databases">
        <authorList>
            <person name="Chen Y."/>
            <person name="Shah S."/>
            <person name="Dougan E. K."/>
            <person name="Thang M."/>
            <person name="Chan C."/>
        </authorList>
    </citation>
    <scope>NUCLEOTIDE SEQUENCE [LARGE SCALE GENOMIC DNA]</scope>
</reference>
<feature type="domain" description="Orn/DAP/Arg decarboxylase 2 N-terminal" evidence="5">
    <location>
        <begin position="32"/>
        <end position="277"/>
    </location>
</feature>
<dbReference type="InterPro" id="IPR029066">
    <property type="entry name" value="PLP-binding_barrel"/>
</dbReference>
<protein>
    <submittedName>
        <fullName evidence="6">Protein TabA</fullName>
    </submittedName>
</protein>
<comment type="caution">
    <text evidence="6">The sequence shown here is derived from an EMBL/GenBank/DDBJ whole genome shotgun (WGS) entry which is preliminary data.</text>
</comment>
<dbReference type="InterPro" id="IPR002986">
    <property type="entry name" value="DAP_deCOOHase_LysA"/>
</dbReference>